<keyword evidence="2" id="KW-0547">Nucleotide-binding</keyword>
<keyword evidence="2" id="KW-0347">Helicase</keyword>
<dbReference type="Gene3D" id="3.40.50.300">
    <property type="entry name" value="P-loop containing nucleotide triphosphate hydrolases"/>
    <property type="match status" value="1"/>
</dbReference>
<keyword evidence="2" id="KW-0067">ATP-binding</keyword>
<sequence length="1061" mass="118865">MNSLLFKQQASYWGRVFEVAVQRGAIAYLLHRGLLSASHPHLQPWQRIKVSQLTQALIRQLNITDPEAQIWAKSGVDHLLVMGYGLGWTTVREWLKPIKVERYQLAGFWCPLVLPNVDLEGELERAETIANFQQSFPQLYPNHRPDPELVAVGQPARADFLLWLTPLRRNKEDQILCLELSYSVPPNLLNDYRGEEAHRLEVLRYANVMESRGVFARVCAEVEGEAVDIPPRLASFLNGLISRDKPFYKLCQGAAYVTAFAKLLRNQGYLAKGCQGMAIAVTNQGLESIGATFEPHPTLDRDPRVKLMETLGEVYRQRDKIPDSHTDGLTQEIRGVFKTILKSLPKAFKHQVKSLLEQAPLGEDFQVDIAEVVTDFYQPMQEMAIAFALNNVTVTPELEQFFGQNPIAVIQTEMQAKAKERDHIALRNAHAAAIIAGLNQAPVGEMRVIALEGNPGIGKTTAVIEFLRQQTQGFLFFYVSPRVVINREVTSKFSVPSSPADLPSQSPGILTITSNAKLINAAPEWYRQQPQTDPTLKKESAVVVDGHRPLTLPQDSILYVTPQQEQAIETEITPSRRRKQNLNERTDRMTNRLTPGVLRTIATATKNLLAVNPGINRLVLTAATQSYRELINRTTIDGLSLVFQNTFNSALGKQERRLFAEKIPTVVAMVDEIAGDGAGSLFCHKLADWLKQEFIDPFTDDAPAFRVILILADASLANEVVLDRYLNGGDSVPDKVLISPSHGLNTSAPGDKTDHISPFQVTGTLLKVGNGKRKPTLHVMTNSFPATALTIDYRLRLSIIALNPNADDGLIRRHQLIKQQTGEELLVNAYGEIQRALDSGAEQVIFFAQDKRFLRDLKHFCHKNLSPVLTPGEIEILDQNVSEKQRLKLVQSPKQEQVKVFLVTSSGSRGVSFPKADCIIALVPRFQVESSLMEIAQLIYRGRGFYSDPLTGKWINGDRRERRLVMLMQDFFFTPSDASSSEQEALTRHWLRQTNDLFTLLVMLRSTIHTRITGDAGLDKKRLAFVPVGRVNSEELLHLMADDVSQFIYEAHIFVGDPTVE</sequence>
<dbReference type="Proteomes" id="UP000658720">
    <property type="component" value="Unassembled WGS sequence"/>
</dbReference>
<gene>
    <name evidence="2" type="ORF">IQ217_14710</name>
</gene>
<protein>
    <submittedName>
        <fullName evidence="2">Helicase</fullName>
    </submittedName>
</protein>
<name>A0ABR9VUP1_9SYNC</name>
<evidence type="ECO:0000313" key="2">
    <source>
        <dbReference type="EMBL" id="MBE9255069.1"/>
    </source>
</evidence>
<dbReference type="SUPFAM" id="SSF52540">
    <property type="entry name" value="P-loop containing nucleoside triphosphate hydrolases"/>
    <property type="match status" value="1"/>
</dbReference>
<dbReference type="GO" id="GO:0004386">
    <property type="term" value="F:helicase activity"/>
    <property type="evidence" value="ECO:0007669"/>
    <property type="project" value="UniProtKB-KW"/>
</dbReference>
<proteinExistence type="predicted"/>
<evidence type="ECO:0000313" key="3">
    <source>
        <dbReference type="Proteomes" id="UP000658720"/>
    </source>
</evidence>
<dbReference type="InterPro" id="IPR027417">
    <property type="entry name" value="P-loop_NTPase"/>
</dbReference>
<reference evidence="2 3" key="1">
    <citation type="submission" date="2020-10" db="EMBL/GenBank/DDBJ databases">
        <authorList>
            <person name="Castelo-Branco R."/>
            <person name="Eusebio N."/>
            <person name="Adriana R."/>
            <person name="Vieira A."/>
            <person name="Brugerolle De Fraissinette N."/>
            <person name="Rezende De Castro R."/>
            <person name="Schneider M.P."/>
            <person name="Vasconcelos V."/>
            <person name="Leao P.N."/>
        </authorList>
    </citation>
    <scope>NUCLEOTIDE SEQUENCE [LARGE SCALE GENOMIC DNA]</scope>
    <source>
        <strain evidence="2 3">LEGE 00031</strain>
    </source>
</reference>
<evidence type="ECO:0000259" key="1">
    <source>
        <dbReference type="Pfam" id="PF00271"/>
    </source>
</evidence>
<organism evidence="2 3">
    <name type="scientific">Synechocystis salina LEGE 00031</name>
    <dbReference type="NCBI Taxonomy" id="1828736"/>
    <lineage>
        <taxon>Bacteria</taxon>
        <taxon>Bacillati</taxon>
        <taxon>Cyanobacteriota</taxon>
        <taxon>Cyanophyceae</taxon>
        <taxon>Synechococcales</taxon>
        <taxon>Merismopediaceae</taxon>
        <taxon>Synechocystis</taxon>
    </lineage>
</organism>
<dbReference type="Pfam" id="PF00271">
    <property type="entry name" value="Helicase_C"/>
    <property type="match status" value="1"/>
</dbReference>
<keyword evidence="3" id="KW-1185">Reference proteome</keyword>
<dbReference type="RefSeq" id="WP_194020524.1">
    <property type="nucleotide sequence ID" value="NZ_JADEVV010000048.1"/>
</dbReference>
<accession>A0ABR9VUP1</accession>
<feature type="non-terminal residue" evidence="2">
    <location>
        <position position="1061"/>
    </location>
</feature>
<dbReference type="InterPro" id="IPR001650">
    <property type="entry name" value="Helicase_C-like"/>
</dbReference>
<feature type="domain" description="Helicase C-terminal" evidence="1">
    <location>
        <begin position="839"/>
        <end position="927"/>
    </location>
</feature>
<keyword evidence="2" id="KW-0378">Hydrolase</keyword>
<comment type="caution">
    <text evidence="2">The sequence shown here is derived from an EMBL/GenBank/DDBJ whole genome shotgun (WGS) entry which is preliminary data.</text>
</comment>
<dbReference type="EMBL" id="JADEVV010000048">
    <property type="protein sequence ID" value="MBE9255069.1"/>
    <property type="molecule type" value="Genomic_DNA"/>
</dbReference>